<feature type="transmembrane region" description="Helical" evidence="7">
    <location>
        <begin position="164"/>
        <end position="181"/>
    </location>
</feature>
<dbReference type="Proteomes" id="UP000244093">
    <property type="component" value="Unassembled WGS sequence"/>
</dbReference>
<dbReference type="AlphaFoldDB" id="A0A2R7Y7N9"/>
<keyword evidence="6 7" id="KW-0472">Membrane</keyword>
<evidence type="ECO:0000256" key="3">
    <source>
        <dbReference type="ARBA" id="ARBA00022475"/>
    </source>
</evidence>
<proteinExistence type="inferred from homology"/>
<evidence type="ECO:0000313" key="9">
    <source>
        <dbReference type="Proteomes" id="UP000244093"/>
    </source>
</evidence>
<reference evidence="8 9" key="1">
    <citation type="journal article" date="2018" name="Syst. Appl. Microbiol.">
        <title>A new symbiotic nanoarchaeote (Candidatus Nanoclepta minutus) and its host (Zestosphaera tikiterensis gen. nov., sp. nov.) from a New Zealand hot spring.</title>
        <authorList>
            <person name="St John E."/>
            <person name="Liu Y."/>
            <person name="Podar M."/>
            <person name="Stott M.B."/>
            <person name="Meneghin J."/>
            <person name="Chen Z."/>
            <person name="Lagutin K."/>
            <person name="Mitchell K."/>
            <person name="Reysenbach A.L."/>
        </authorList>
    </citation>
    <scope>NUCLEOTIDE SEQUENCE [LARGE SCALE GENOMIC DNA]</scope>
    <source>
        <strain evidence="8">NZ3</strain>
    </source>
</reference>
<feature type="transmembrane region" description="Helical" evidence="7">
    <location>
        <begin position="110"/>
        <end position="128"/>
    </location>
</feature>
<organism evidence="8 9">
    <name type="scientific">Zestosphaera tikiterensis</name>
    <dbReference type="NCBI Taxonomy" id="1973259"/>
    <lineage>
        <taxon>Archaea</taxon>
        <taxon>Thermoproteota</taxon>
        <taxon>Thermoprotei</taxon>
        <taxon>Desulfurococcales</taxon>
        <taxon>Desulfurococcaceae</taxon>
        <taxon>Zestosphaera</taxon>
    </lineage>
</organism>
<dbReference type="PANTHER" id="PTHR43663">
    <property type="entry name" value="CHROMATE TRANSPORT PROTEIN-RELATED"/>
    <property type="match status" value="1"/>
</dbReference>
<dbReference type="EMBL" id="NBVN01000003">
    <property type="protein sequence ID" value="PUA32882.1"/>
    <property type="molecule type" value="Genomic_DNA"/>
</dbReference>
<dbReference type="PANTHER" id="PTHR43663:SF1">
    <property type="entry name" value="CHROMATE TRANSPORTER"/>
    <property type="match status" value="1"/>
</dbReference>
<gene>
    <name evidence="8" type="ORF">B7O98_04935</name>
</gene>
<dbReference type="InterPro" id="IPR052518">
    <property type="entry name" value="CHR_Transporter"/>
</dbReference>
<keyword evidence="5 7" id="KW-1133">Transmembrane helix</keyword>
<dbReference type="InterPro" id="IPR003370">
    <property type="entry name" value="Chromate_transpt"/>
</dbReference>
<comment type="similarity">
    <text evidence="2">Belongs to the chromate ion transporter (CHR) (TC 2.A.51) family.</text>
</comment>
<feature type="transmembrane region" description="Helical" evidence="7">
    <location>
        <begin position="71"/>
        <end position="98"/>
    </location>
</feature>
<accession>A0A2R7Y7N9</accession>
<evidence type="ECO:0000256" key="6">
    <source>
        <dbReference type="ARBA" id="ARBA00023136"/>
    </source>
</evidence>
<comment type="caution">
    <text evidence="8">The sequence shown here is derived from an EMBL/GenBank/DDBJ whole genome shotgun (WGS) entry which is preliminary data.</text>
</comment>
<evidence type="ECO:0000313" key="8">
    <source>
        <dbReference type="EMBL" id="PUA32882.1"/>
    </source>
</evidence>
<evidence type="ECO:0000256" key="1">
    <source>
        <dbReference type="ARBA" id="ARBA00004651"/>
    </source>
</evidence>
<keyword evidence="4 7" id="KW-0812">Transmembrane</keyword>
<sequence length="183" mass="19332">MVSPLELFIVFFKIGLFMFGGGYGGIALLHKELVEINKWLSDEEFVEILGIAESTPGPVAINSATYIGYKLCGVLGSLTATLGVVLPAYLVILAIAAGLSKYLDTPLAKVLFRGINAAVVALIFIALLKVGQTVLIKNGVLDLISLAIGVIAFLIVYALNQHPIVAILTSAGLSLTLKFLFGI</sequence>
<keyword evidence="3" id="KW-1003">Cell membrane</keyword>
<name>A0A2R7Y7N9_9CREN</name>
<dbReference type="GO" id="GO:0005886">
    <property type="term" value="C:plasma membrane"/>
    <property type="evidence" value="ECO:0007669"/>
    <property type="project" value="UniProtKB-SubCell"/>
</dbReference>
<evidence type="ECO:0000256" key="4">
    <source>
        <dbReference type="ARBA" id="ARBA00022692"/>
    </source>
</evidence>
<feature type="transmembrane region" description="Helical" evidence="7">
    <location>
        <begin position="140"/>
        <end position="158"/>
    </location>
</feature>
<protein>
    <submittedName>
        <fullName evidence="8">Chromate transporter</fullName>
    </submittedName>
</protein>
<comment type="subcellular location">
    <subcellularLocation>
        <location evidence="1">Cell membrane</location>
        <topology evidence="1">Multi-pass membrane protein</topology>
    </subcellularLocation>
</comment>
<evidence type="ECO:0000256" key="5">
    <source>
        <dbReference type="ARBA" id="ARBA00022989"/>
    </source>
</evidence>
<dbReference type="Pfam" id="PF02417">
    <property type="entry name" value="Chromate_transp"/>
    <property type="match status" value="1"/>
</dbReference>
<dbReference type="GO" id="GO:0015109">
    <property type="term" value="F:chromate transmembrane transporter activity"/>
    <property type="evidence" value="ECO:0007669"/>
    <property type="project" value="InterPro"/>
</dbReference>
<evidence type="ECO:0000256" key="7">
    <source>
        <dbReference type="SAM" id="Phobius"/>
    </source>
</evidence>
<evidence type="ECO:0000256" key="2">
    <source>
        <dbReference type="ARBA" id="ARBA00005262"/>
    </source>
</evidence>
<feature type="transmembrane region" description="Helical" evidence="7">
    <location>
        <begin position="6"/>
        <end position="29"/>
    </location>
</feature>